<keyword evidence="2" id="KW-0418">Kinase</keyword>
<name>A0ABU0DW36_9BACI</name>
<dbReference type="RefSeq" id="WP_307069438.1">
    <property type="nucleotide sequence ID" value="NZ_JAUSUP010000011.1"/>
</dbReference>
<organism evidence="2 3">
    <name type="scientific">Alkalibacillus filiformis</name>
    <dbReference type="NCBI Taxonomy" id="200990"/>
    <lineage>
        <taxon>Bacteria</taxon>
        <taxon>Bacillati</taxon>
        <taxon>Bacillota</taxon>
        <taxon>Bacilli</taxon>
        <taxon>Bacillales</taxon>
        <taxon>Bacillaceae</taxon>
        <taxon>Alkalibacillus</taxon>
    </lineage>
</organism>
<keyword evidence="3" id="KW-1185">Reference proteome</keyword>
<proteinExistence type="predicted"/>
<dbReference type="InterPro" id="IPR000719">
    <property type="entry name" value="Prot_kinase_dom"/>
</dbReference>
<evidence type="ECO:0000313" key="3">
    <source>
        <dbReference type="Proteomes" id="UP001236723"/>
    </source>
</evidence>
<dbReference type="EC" id="2.7.11.1" evidence="2"/>
<dbReference type="InterPro" id="IPR011009">
    <property type="entry name" value="Kinase-like_dom_sf"/>
</dbReference>
<dbReference type="EMBL" id="JAUSUP010000011">
    <property type="protein sequence ID" value="MDQ0352671.1"/>
    <property type="molecule type" value="Genomic_DNA"/>
</dbReference>
<dbReference type="Proteomes" id="UP001236723">
    <property type="component" value="Unassembled WGS sequence"/>
</dbReference>
<gene>
    <name evidence="2" type="ORF">J2R98_002518</name>
</gene>
<feature type="domain" description="Protein kinase" evidence="1">
    <location>
        <begin position="25"/>
        <end position="305"/>
    </location>
</feature>
<reference evidence="2 3" key="1">
    <citation type="submission" date="2023-07" db="EMBL/GenBank/DDBJ databases">
        <title>Genomic Encyclopedia of Type Strains, Phase IV (KMG-IV): sequencing the most valuable type-strain genomes for metagenomic binning, comparative biology and taxonomic classification.</title>
        <authorList>
            <person name="Goeker M."/>
        </authorList>
    </citation>
    <scope>NUCLEOTIDE SEQUENCE [LARGE SCALE GENOMIC DNA]</scope>
    <source>
        <strain evidence="2 3">DSM 15448</strain>
    </source>
</reference>
<evidence type="ECO:0000313" key="2">
    <source>
        <dbReference type="EMBL" id="MDQ0352671.1"/>
    </source>
</evidence>
<dbReference type="SMART" id="SM00220">
    <property type="entry name" value="S_TKc"/>
    <property type="match status" value="1"/>
</dbReference>
<dbReference type="PROSITE" id="PS50011">
    <property type="entry name" value="PROTEIN_KINASE_DOM"/>
    <property type="match status" value="1"/>
</dbReference>
<comment type="caution">
    <text evidence="2">The sequence shown here is derived from an EMBL/GenBank/DDBJ whole genome shotgun (WGS) entry which is preliminary data.</text>
</comment>
<dbReference type="Pfam" id="PF00069">
    <property type="entry name" value="Pkinase"/>
    <property type="match status" value="1"/>
</dbReference>
<sequence length="313" mass="35085">MSSIHPTVSLYKGDRIQGVWNHKQYRIERLLGEGARGSTYLASINQSLVALKISKDPAVITAESNVLRKFRKAQGVKLGPSLLDVDDSYIRQGEKYSFYVMEYVQGRTLSEHFSSIGLKWLGQITSELLKALHQLHLLGFVFGDLKPDNIIIEQQTKQVRLVDVGGVTQIGRGIREYTTFYDRGYWRLGSRKADPKYDLFSLAICMIQADPSNRLKVASQNRDVLKVLAASQMVTPFQSVIKKALLGKHANALAMKREIDYVTKRLPVATQAQNNVKTLLRKGKGDIDRAEVISISSLVGIHLSVLYLILQAL</sequence>
<dbReference type="PANTHER" id="PTHR44167:SF24">
    <property type="entry name" value="SERINE_THREONINE-PROTEIN KINASE CHK2"/>
    <property type="match status" value="1"/>
</dbReference>
<protein>
    <submittedName>
        <fullName evidence="2">Serine/threonine-protein kinase</fullName>
        <ecNumber evidence="2">2.7.11.1</ecNumber>
    </submittedName>
</protein>
<evidence type="ECO:0000259" key="1">
    <source>
        <dbReference type="PROSITE" id="PS50011"/>
    </source>
</evidence>
<dbReference type="SUPFAM" id="SSF56112">
    <property type="entry name" value="Protein kinase-like (PK-like)"/>
    <property type="match status" value="1"/>
</dbReference>
<keyword evidence="2" id="KW-0808">Transferase</keyword>
<accession>A0ABU0DW36</accession>
<dbReference type="GO" id="GO:0004674">
    <property type="term" value="F:protein serine/threonine kinase activity"/>
    <property type="evidence" value="ECO:0007669"/>
    <property type="project" value="UniProtKB-EC"/>
</dbReference>
<dbReference type="Gene3D" id="1.10.510.10">
    <property type="entry name" value="Transferase(Phosphotransferase) domain 1"/>
    <property type="match status" value="1"/>
</dbReference>
<dbReference type="PANTHER" id="PTHR44167">
    <property type="entry name" value="OVARIAN-SPECIFIC SERINE/THREONINE-PROTEIN KINASE LOK-RELATED"/>
    <property type="match status" value="1"/>
</dbReference>